<dbReference type="InterPro" id="IPR007765">
    <property type="entry name" value="Baculo_p24"/>
</dbReference>
<dbReference type="Pfam" id="PF05073">
    <property type="entry name" value="Baculo_p24"/>
    <property type="match status" value="1"/>
</dbReference>
<organism evidence="1 2">
    <name type="scientific">Parapoynx stagnalis nucleopolyhedrovirus</name>
    <dbReference type="NCBI Taxonomy" id="2993413"/>
    <lineage>
        <taxon>Viruses</taxon>
        <taxon>Viruses incertae sedis</taxon>
        <taxon>Naldaviricetes</taxon>
        <taxon>Lefavirales</taxon>
        <taxon>Baculoviridae</taxon>
        <taxon>Alphabaculovirus</taxon>
        <taxon>Alphabaculovirus pastagnalis</taxon>
    </lineage>
</organism>
<evidence type="ECO:0000313" key="1">
    <source>
        <dbReference type="EMBL" id="UZE89707.1"/>
    </source>
</evidence>
<accession>A0A9E7YDF7</accession>
<dbReference type="GO" id="GO:0019028">
    <property type="term" value="C:viral capsid"/>
    <property type="evidence" value="ECO:0007669"/>
    <property type="project" value="InterPro"/>
</dbReference>
<proteinExistence type="predicted"/>
<dbReference type="EMBL" id="ON704650">
    <property type="protein sequence ID" value="UZE89707.1"/>
    <property type="molecule type" value="Genomic_DNA"/>
</dbReference>
<sequence length="202" mass="22366">MNPNVLSKETSSETYNFNYTPDSSLEVVILTNSTGDHDGYLEASAATKLLAPIAGTSFSPLTNTSPSHKLIKNNKTYIHVFGLLKYLSNYNLNIKNRPLEYYTLKSVICDLLLGVQSKSFDPLSDIKSDLANIQESVNGILAVINNIHVYNNNDVNTTTIDTNALKDILQNLHTECMSKISFSTETLLDNVKAVKDLICMNK</sequence>
<reference evidence="1" key="1">
    <citation type="journal article" date="2022" name="Viruses">
        <title>The Parapoynx stagnalis Nucleopolyhedrovirus (PastNPV), a Divergent Member of the Alphabaculovirus Group I Clade, Encodes a Homolog of Ran GTPase.</title>
        <authorList>
            <person name="Harrison R.L."/>
            <person name="Rowley D.L."/>
        </authorList>
    </citation>
    <scope>NUCLEOTIDE SEQUENCE</scope>
    <source>
        <strain evidence="1">BCIPV-473</strain>
    </source>
</reference>
<protein>
    <submittedName>
        <fullName evidence="1">P24</fullName>
    </submittedName>
</protein>
<dbReference type="Proteomes" id="UP001264959">
    <property type="component" value="Segment"/>
</dbReference>
<evidence type="ECO:0000313" key="2">
    <source>
        <dbReference type="Proteomes" id="UP001264959"/>
    </source>
</evidence>
<keyword evidence="2" id="KW-1185">Reference proteome</keyword>
<name>A0A9E7YDF7_9ABAC</name>